<reference evidence="3" key="1">
    <citation type="journal article" date="2015" name="PLoS Genet.">
        <title>The dynamic genome and transcriptome of the human fungal pathogen Blastomyces and close relative Emmonsia.</title>
        <authorList>
            <person name="Munoz J.F."/>
            <person name="Gauthier G.M."/>
            <person name="Desjardins C.A."/>
            <person name="Gallo J.E."/>
            <person name="Holder J."/>
            <person name="Sullivan T.D."/>
            <person name="Marty A.J."/>
            <person name="Carmen J.C."/>
            <person name="Chen Z."/>
            <person name="Ding L."/>
            <person name="Gujja S."/>
            <person name="Magrini V."/>
            <person name="Misas E."/>
            <person name="Mitreva M."/>
            <person name="Priest M."/>
            <person name="Saif S."/>
            <person name="Whiston E.A."/>
            <person name="Young S."/>
            <person name="Zeng Q."/>
            <person name="Goldman W.E."/>
            <person name="Mardis E.R."/>
            <person name="Taylor J.W."/>
            <person name="McEwen J.G."/>
            <person name="Clay O.K."/>
            <person name="Klein B.S."/>
            <person name="Cuomo C.A."/>
        </authorList>
    </citation>
    <scope>NUCLEOTIDE SEQUENCE [LARGE SCALE GENOMIC DNA]</scope>
    <source>
        <strain evidence="3">UAMH 3008</strain>
    </source>
</reference>
<dbReference type="Pfam" id="PF01266">
    <property type="entry name" value="DAO"/>
    <property type="match status" value="1"/>
</dbReference>
<feature type="domain" description="FAD dependent oxidoreductase" evidence="1">
    <location>
        <begin position="40"/>
        <end position="85"/>
    </location>
</feature>
<dbReference type="GO" id="GO:0005737">
    <property type="term" value="C:cytoplasm"/>
    <property type="evidence" value="ECO:0007669"/>
    <property type="project" value="TreeGrafter"/>
</dbReference>
<dbReference type="VEuPathDB" id="FungiDB:EMCG_08378"/>
<sequence>MAASNTKPFPISNGMRSFWHTEPDALENHRSTESLPSECDILIIGAGYAGVSTAYHILLDNPSPPSVVILEARQACFGATGRNGKSLF</sequence>
<dbReference type="InterPro" id="IPR036188">
    <property type="entry name" value="FAD/NAD-bd_sf"/>
</dbReference>
<name>A0A0G2I5Y6_9EURO</name>
<dbReference type="Gene3D" id="3.50.50.60">
    <property type="entry name" value="FAD/NAD(P)-binding domain"/>
    <property type="match status" value="1"/>
</dbReference>
<evidence type="ECO:0000313" key="3">
    <source>
        <dbReference type="Proteomes" id="UP000034164"/>
    </source>
</evidence>
<gene>
    <name evidence="2" type="ORF">EMCG_08378</name>
</gene>
<evidence type="ECO:0000259" key="1">
    <source>
        <dbReference type="Pfam" id="PF01266"/>
    </source>
</evidence>
<proteinExistence type="predicted"/>
<evidence type="ECO:0000313" key="2">
    <source>
        <dbReference type="EMBL" id="KKZ65873.1"/>
    </source>
</evidence>
<dbReference type="EMBL" id="LCZI01000568">
    <property type="protein sequence ID" value="KKZ65873.1"/>
    <property type="molecule type" value="Genomic_DNA"/>
</dbReference>
<dbReference type="InterPro" id="IPR006076">
    <property type="entry name" value="FAD-dep_OxRdtase"/>
</dbReference>
<accession>A0A0G2I5Y6</accession>
<dbReference type="PANTHER" id="PTHR13847:SF279">
    <property type="entry name" value="FAD DEPENDENT OXIDOREDUCTASE DOMAIN-CONTAINING PROTEIN-RELATED"/>
    <property type="match status" value="1"/>
</dbReference>
<comment type="caution">
    <text evidence="2">The sequence shown here is derived from an EMBL/GenBank/DDBJ whole genome shotgun (WGS) entry which is preliminary data.</text>
</comment>
<dbReference type="AlphaFoldDB" id="A0A0G2I5Y6"/>
<organism evidence="2 3">
    <name type="scientific">[Emmonsia] crescens</name>
    <dbReference type="NCBI Taxonomy" id="73230"/>
    <lineage>
        <taxon>Eukaryota</taxon>
        <taxon>Fungi</taxon>
        <taxon>Dikarya</taxon>
        <taxon>Ascomycota</taxon>
        <taxon>Pezizomycotina</taxon>
        <taxon>Eurotiomycetes</taxon>
        <taxon>Eurotiomycetidae</taxon>
        <taxon>Onygenales</taxon>
        <taxon>Ajellomycetaceae</taxon>
        <taxon>Emergomyces</taxon>
    </lineage>
</organism>
<dbReference type="OrthoDB" id="429143at2759"/>
<dbReference type="PANTHER" id="PTHR13847">
    <property type="entry name" value="SARCOSINE DEHYDROGENASE-RELATED"/>
    <property type="match status" value="1"/>
</dbReference>
<dbReference type="Proteomes" id="UP000034164">
    <property type="component" value="Unassembled WGS sequence"/>
</dbReference>
<protein>
    <recommendedName>
        <fullName evidence="1">FAD dependent oxidoreductase domain-containing protein</fullName>
    </recommendedName>
</protein>
<dbReference type="SUPFAM" id="SSF51905">
    <property type="entry name" value="FAD/NAD(P)-binding domain"/>
    <property type="match status" value="1"/>
</dbReference>